<gene>
    <name evidence="2" type="primary">rplGA</name>
    <name evidence="2" type="ORF">CLMAG_15400</name>
</gene>
<dbReference type="OrthoDB" id="9794863at2"/>
<sequence>MKNKFLQFLGLTKRAGKLLEGYNKCEDAVKRRAVHLIILSLDASENTIDKFSKYSTKYKVPLLQGYSKEELGSVLGLDEIKILAISDKKMSERLICLWKENEEL</sequence>
<organism evidence="2 3">
    <name type="scientific">Clostridium magnum DSM 2767</name>
    <dbReference type="NCBI Taxonomy" id="1121326"/>
    <lineage>
        <taxon>Bacteria</taxon>
        <taxon>Bacillati</taxon>
        <taxon>Bacillota</taxon>
        <taxon>Clostridia</taxon>
        <taxon>Eubacteriales</taxon>
        <taxon>Clostridiaceae</taxon>
        <taxon>Clostridium</taxon>
    </lineage>
</organism>
<dbReference type="Proteomes" id="UP000076603">
    <property type="component" value="Unassembled WGS sequence"/>
</dbReference>
<proteinExistence type="predicted"/>
<dbReference type="SUPFAM" id="SSF55315">
    <property type="entry name" value="L30e-like"/>
    <property type="match status" value="1"/>
</dbReference>
<keyword evidence="3" id="KW-1185">Reference proteome</keyword>
<comment type="caution">
    <text evidence="2">The sequence shown here is derived from an EMBL/GenBank/DDBJ whole genome shotgun (WGS) entry which is preliminary data.</text>
</comment>
<dbReference type="RefSeq" id="WP_066620154.1">
    <property type="nucleotide sequence ID" value="NZ_FQXL01000019.1"/>
</dbReference>
<dbReference type="InterPro" id="IPR004038">
    <property type="entry name" value="Ribosomal_eL8/eL30/eS12/Gad45"/>
</dbReference>
<evidence type="ECO:0000259" key="1">
    <source>
        <dbReference type="Pfam" id="PF01248"/>
    </source>
</evidence>
<keyword evidence="2" id="KW-0687">Ribonucleoprotein</keyword>
<reference evidence="2 3" key="1">
    <citation type="submission" date="2016-04" db="EMBL/GenBank/DDBJ databases">
        <title>Genome sequence of Clostridium magnum DSM 2767.</title>
        <authorList>
            <person name="Poehlein A."/>
            <person name="Uhlig R."/>
            <person name="Fischer R."/>
            <person name="Bahl H."/>
            <person name="Daniel R."/>
        </authorList>
    </citation>
    <scope>NUCLEOTIDE SEQUENCE [LARGE SCALE GENOMIC DNA]</scope>
    <source>
        <strain evidence="2 3">DSM 2767</strain>
    </source>
</reference>
<keyword evidence="2" id="KW-0689">Ribosomal protein</keyword>
<feature type="domain" description="Ribosomal protein eL8/eL30/eS12/Gadd45" evidence="1">
    <location>
        <begin position="7"/>
        <end position="92"/>
    </location>
</feature>
<dbReference type="Pfam" id="PF01248">
    <property type="entry name" value="Ribosomal_L7Ae"/>
    <property type="match status" value="1"/>
</dbReference>
<dbReference type="InterPro" id="IPR029064">
    <property type="entry name" value="Ribosomal_eL30-like_sf"/>
</dbReference>
<dbReference type="NCBIfam" id="NF004078">
    <property type="entry name" value="PRK05583.1"/>
    <property type="match status" value="1"/>
</dbReference>
<dbReference type="EMBL" id="LWAE01000001">
    <property type="protein sequence ID" value="KZL94487.1"/>
    <property type="molecule type" value="Genomic_DNA"/>
</dbReference>
<dbReference type="STRING" id="1121326.CLMAG_15400"/>
<name>A0A162V2B2_9CLOT</name>
<evidence type="ECO:0000313" key="3">
    <source>
        <dbReference type="Proteomes" id="UP000076603"/>
    </source>
</evidence>
<dbReference type="Gene3D" id="3.30.1330.30">
    <property type="match status" value="1"/>
</dbReference>
<dbReference type="PATRIC" id="fig|1121326.3.peg.1514"/>
<accession>A0A162V2B2</accession>
<dbReference type="AlphaFoldDB" id="A0A162V2B2"/>
<protein>
    <submittedName>
        <fullName evidence="2">Putative ribosomal protein YlxQ</fullName>
    </submittedName>
</protein>
<dbReference type="GO" id="GO:0005840">
    <property type="term" value="C:ribosome"/>
    <property type="evidence" value="ECO:0007669"/>
    <property type="project" value="UniProtKB-KW"/>
</dbReference>
<evidence type="ECO:0000313" key="2">
    <source>
        <dbReference type="EMBL" id="KZL94487.1"/>
    </source>
</evidence>